<protein>
    <submittedName>
        <fullName evidence="2">Signal peptide containing protein</fullName>
    </submittedName>
</protein>
<dbReference type="OrthoDB" id="360827at2759"/>
<organism evidence="2 3">
    <name type="scientific">Theileria equi strain WA</name>
    <dbReference type="NCBI Taxonomy" id="1537102"/>
    <lineage>
        <taxon>Eukaryota</taxon>
        <taxon>Sar</taxon>
        <taxon>Alveolata</taxon>
        <taxon>Apicomplexa</taxon>
        <taxon>Aconoidasida</taxon>
        <taxon>Piroplasmida</taxon>
        <taxon>Theileriidae</taxon>
        <taxon>Theileria</taxon>
    </lineage>
</organism>
<dbReference type="KEGG" id="beq:BEWA_048050"/>
<feature type="signal peptide" evidence="1">
    <location>
        <begin position="1"/>
        <end position="18"/>
    </location>
</feature>
<dbReference type="AlphaFoldDB" id="L1LB19"/>
<proteinExistence type="predicted"/>
<evidence type="ECO:0000256" key="1">
    <source>
        <dbReference type="SAM" id="SignalP"/>
    </source>
</evidence>
<dbReference type="GeneID" id="15803981"/>
<gene>
    <name evidence="2" type="ORF">BEWA_048050</name>
</gene>
<comment type="caution">
    <text evidence="2">The sequence shown here is derived from an EMBL/GenBank/DDBJ whole genome shotgun (WGS) entry which is preliminary data.</text>
</comment>
<evidence type="ECO:0000313" key="2">
    <source>
        <dbReference type="EMBL" id="EKX72338.1"/>
    </source>
</evidence>
<dbReference type="RefSeq" id="XP_004831790.1">
    <property type="nucleotide sequence ID" value="XM_004831733.1"/>
</dbReference>
<dbReference type="VEuPathDB" id="PiroplasmaDB:BEWA_048050"/>
<dbReference type="Proteomes" id="UP000031512">
    <property type="component" value="Unassembled WGS sequence"/>
</dbReference>
<name>L1LB19_THEEQ</name>
<dbReference type="EMBL" id="ACOU01000007">
    <property type="protein sequence ID" value="EKX72338.1"/>
    <property type="molecule type" value="Genomic_DNA"/>
</dbReference>
<reference evidence="2 3" key="1">
    <citation type="journal article" date="2012" name="BMC Genomics">
        <title>Comparative genomic analysis and phylogenetic position of Theileria equi.</title>
        <authorList>
            <person name="Kappmeyer L.S."/>
            <person name="Thiagarajan M."/>
            <person name="Herndon D.R."/>
            <person name="Ramsay J.D."/>
            <person name="Caler E."/>
            <person name="Djikeng A."/>
            <person name="Gillespie J.J."/>
            <person name="Lau A.O."/>
            <person name="Roalson E.H."/>
            <person name="Silva J.C."/>
            <person name="Silva M.G."/>
            <person name="Suarez C.E."/>
            <person name="Ueti M.W."/>
            <person name="Nene V.M."/>
            <person name="Mealey R.H."/>
            <person name="Knowles D.P."/>
            <person name="Brayton K.A."/>
        </authorList>
    </citation>
    <scope>NUCLEOTIDE SEQUENCE [LARGE SCALE GENOMIC DNA]</scope>
    <source>
        <strain evidence="2 3">WA</strain>
    </source>
</reference>
<dbReference type="Pfam" id="PF04385">
    <property type="entry name" value="FAINT"/>
    <property type="match status" value="1"/>
</dbReference>
<keyword evidence="1" id="KW-0732">Signal</keyword>
<sequence length="549" mass="62166">MRAFLLFSSVLFIRFVHSVETSKNDGFEEMFRVRDTTLDLSDPDETIFNKVEDPFDGVGFISYAPVKGTVMKSVRDGFRGIWNAQDNQLCSDAKVYKKDGTMLLSLYVRTGNLSKLNHYRRVDGEWNGLNDEEFNKVIEELRDVPEKPSGDENIVVTLHKRRGEKPRFKACKNGLDWVDISKEEFHQKVKEAESAPVDLVPSGATLYLDNTDTVLFDLSKGFYKGIVCKDYTPKVGVYAVKVVDGQEQVWAAEKRGEYCVNGSGLAKGEHRLLYLRLYKEVKYVQRYFEKLDGAWSEVNEDGFNKSYKEMKNRPVAYELELTNADPERVSVVEREEDGTMYREFTPKKNADIVSVLDHRNVIWVNHAGTKCTAVVHSSKGKSALLLVRLDDGSGGTLEDYLDKKPGLGWVSVPEEEYYSRYQSMKTEVAEVEDPEDLSENVQDLPHPDGYTLNLAHVILSEFTVTKPDANTLVYRTLGTEPLLSVVDGKVEIWTASGNEKCLSVHLHSKGELLLLALAFDRQNSGKYFKKEGDEWNSIGDAEFVTSLLS</sequence>
<evidence type="ECO:0000313" key="3">
    <source>
        <dbReference type="Proteomes" id="UP000031512"/>
    </source>
</evidence>
<accession>L1LB19</accession>
<keyword evidence="3" id="KW-1185">Reference proteome</keyword>
<feature type="chain" id="PRO_5003952433" evidence="1">
    <location>
        <begin position="19"/>
        <end position="549"/>
    </location>
</feature>
<dbReference type="InterPro" id="IPR007480">
    <property type="entry name" value="DUF529"/>
</dbReference>